<evidence type="ECO:0000256" key="9">
    <source>
        <dbReference type="ARBA" id="ARBA00064635"/>
    </source>
</evidence>
<dbReference type="Pfam" id="PF07738">
    <property type="entry name" value="Sad1_UNC"/>
    <property type="match status" value="1"/>
</dbReference>
<accession>A0A9P8PPU7</accession>
<dbReference type="Proteomes" id="UP000769528">
    <property type="component" value="Unassembled WGS sequence"/>
</dbReference>
<comment type="subunit">
    <text evidence="9">Interacts with EMP65.</text>
</comment>
<feature type="region of interest" description="Disordered" evidence="12">
    <location>
        <begin position="100"/>
        <end position="181"/>
    </location>
</feature>
<evidence type="ECO:0000256" key="2">
    <source>
        <dbReference type="ARBA" id="ARBA00022692"/>
    </source>
</evidence>
<evidence type="ECO:0000256" key="12">
    <source>
        <dbReference type="SAM" id="MobiDB-lite"/>
    </source>
</evidence>
<evidence type="ECO:0000313" key="17">
    <source>
        <dbReference type="Proteomes" id="UP000769528"/>
    </source>
</evidence>
<dbReference type="SUPFAM" id="SSF49785">
    <property type="entry name" value="Galactose-binding domain-like"/>
    <property type="match status" value="1"/>
</dbReference>
<dbReference type="PROSITE" id="PS51469">
    <property type="entry name" value="SUN"/>
    <property type="match status" value="1"/>
</dbReference>
<keyword evidence="11" id="KW-0175">Coiled coil</keyword>
<evidence type="ECO:0000256" key="10">
    <source>
        <dbReference type="ARBA" id="ARBA00075366"/>
    </source>
</evidence>
<comment type="similarity">
    <text evidence="8">Belongs to the SLP1 family.</text>
</comment>
<evidence type="ECO:0000256" key="14">
    <source>
        <dbReference type="SAM" id="SignalP"/>
    </source>
</evidence>
<dbReference type="AlphaFoldDB" id="A0A9P8PPU7"/>
<dbReference type="GO" id="GO:0005789">
    <property type="term" value="C:endoplasmic reticulum membrane"/>
    <property type="evidence" value="ECO:0007669"/>
    <property type="project" value="UniProtKB-SubCell"/>
</dbReference>
<evidence type="ECO:0000256" key="7">
    <source>
        <dbReference type="ARBA" id="ARBA00023180"/>
    </source>
</evidence>
<feature type="coiled-coil region" evidence="11">
    <location>
        <begin position="410"/>
        <end position="438"/>
    </location>
</feature>
<evidence type="ECO:0000256" key="3">
    <source>
        <dbReference type="ARBA" id="ARBA00022729"/>
    </source>
</evidence>
<feature type="chain" id="PRO_5040278330" description="SUN-like protein 1" evidence="14">
    <location>
        <begin position="19"/>
        <end position="761"/>
    </location>
</feature>
<keyword evidence="5 13" id="KW-1133">Transmembrane helix</keyword>
<name>A0A9P8PPU7_9ASCO</name>
<evidence type="ECO:0000313" key="16">
    <source>
        <dbReference type="EMBL" id="KAH3675447.1"/>
    </source>
</evidence>
<evidence type="ECO:0000256" key="13">
    <source>
        <dbReference type="SAM" id="Phobius"/>
    </source>
</evidence>
<keyword evidence="6 13" id="KW-0472">Membrane</keyword>
<evidence type="ECO:0000256" key="4">
    <source>
        <dbReference type="ARBA" id="ARBA00022824"/>
    </source>
</evidence>
<reference evidence="16" key="1">
    <citation type="journal article" date="2021" name="Open Biol.">
        <title>Shared evolutionary footprints suggest mitochondrial oxidative damage underlies multiple complex I losses in fungi.</title>
        <authorList>
            <person name="Schikora-Tamarit M.A."/>
            <person name="Marcet-Houben M."/>
            <person name="Nosek J."/>
            <person name="Gabaldon T."/>
        </authorList>
    </citation>
    <scope>NUCLEOTIDE SEQUENCE</scope>
    <source>
        <strain evidence="16">CBS6341</strain>
    </source>
</reference>
<dbReference type="PANTHER" id="PTHR12953">
    <property type="entry name" value="MEMBRANE PROTEIN CH1 RELATED"/>
    <property type="match status" value="1"/>
</dbReference>
<evidence type="ECO:0000256" key="5">
    <source>
        <dbReference type="ARBA" id="ARBA00022989"/>
    </source>
</evidence>
<evidence type="ECO:0000259" key="15">
    <source>
        <dbReference type="PROSITE" id="PS51469"/>
    </source>
</evidence>
<dbReference type="PANTHER" id="PTHR12953:SF0">
    <property type="entry name" value="SUN DOMAIN-CONTAINING OSSIFICATION FACTOR"/>
    <property type="match status" value="1"/>
</dbReference>
<proteinExistence type="inferred from homology"/>
<keyword evidence="17" id="KW-1185">Reference proteome</keyword>
<evidence type="ECO:0000256" key="11">
    <source>
        <dbReference type="SAM" id="Coils"/>
    </source>
</evidence>
<dbReference type="EMBL" id="JAEUBF010000772">
    <property type="protein sequence ID" value="KAH3675447.1"/>
    <property type="molecule type" value="Genomic_DNA"/>
</dbReference>
<evidence type="ECO:0000256" key="8">
    <source>
        <dbReference type="ARBA" id="ARBA00061226"/>
    </source>
</evidence>
<feature type="compositionally biased region" description="Low complexity" evidence="12">
    <location>
        <begin position="116"/>
        <end position="132"/>
    </location>
</feature>
<feature type="transmembrane region" description="Helical" evidence="13">
    <location>
        <begin position="650"/>
        <end position="668"/>
    </location>
</feature>
<dbReference type="FunFam" id="2.60.120.260:FF:000099">
    <property type="entry name" value="Uncharacterized protein, isoform C"/>
    <property type="match status" value="1"/>
</dbReference>
<dbReference type="OrthoDB" id="266334at2759"/>
<evidence type="ECO:0000256" key="6">
    <source>
        <dbReference type="ARBA" id="ARBA00023136"/>
    </source>
</evidence>
<feature type="domain" description="SUN" evidence="15">
    <location>
        <begin position="244"/>
        <end position="409"/>
    </location>
</feature>
<organism evidence="16 17">
    <name type="scientific">Wickerhamomyces mucosus</name>
    <dbReference type="NCBI Taxonomy" id="1378264"/>
    <lineage>
        <taxon>Eukaryota</taxon>
        <taxon>Fungi</taxon>
        <taxon>Dikarya</taxon>
        <taxon>Ascomycota</taxon>
        <taxon>Saccharomycotina</taxon>
        <taxon>Saccharomycetes</taxon>
        <taxon>Phaffomycetales</taxon>
        <taxon>Wickerhamomycetaceae</taxon>
        <taxon>Wickerhamomyces</taxon>
    </lineage>
</organism>
<reference evidence="16" key="2">
    <citation type="submission" date="2021-01" db="EMBL/GenBank/DDBJ databases">
        <authorList>
            <person name="Schikora-Tamarit M.A."/>
        </authorList>
    </citation>
    <scope>NUCLEOTIDE SEQUENCE</scope>
    <source>
        <strain evidence="16">CBS6341</strain>
    </source>
</reference>
<keyword evidence="2 13" id="KW-0812">Transmembrane</keyword>
<gene>
    <name evidence="16" type="ORF">WICMUC_002736</name>
</gene>
<dbReference type="InterPro" id="IPR012919">
    <property type="entry name" value="SUN_dom"/>
</dbReference>
<keyword evidence="3 14" id="KW-0732">Signal</keyword>
<dbReference type="Gene3D" id="2.60.120.260">
    <property type="entry name" value="Galactose-binding domain-like"/>
    <property type="match status" value="1"/>
</dbReference>
<feature type="signal peptide" evidence="14">
    <location>
        <begin position="1"/>
        <end position="18"/>
    </location>
</feature>
<protein>
    <recommendedName>
        <fullName evidence="10">SUN-like protein 1</fullName>
    </recommendedName>
</protein>
<dbReference type="InterPro" id="IPR008979">
    <property type="entry name" value="Galactose-bd-like_sf"/>
</dbReference>
<evidence type="ECO:0000256" key="1">
    <source>
        <dbReference type="ARBA" id="ARBA00004115"/>
    </source>
</evidence>
<dbReference type="GO" id="GO:0034975">
    <property type="term" value="P:protein folding in endoplasmic reticulum"/>
    <property type="evidence" value="ECO:0007669"/>
    <property type="project" value="TreeGrafter"/>
</dbReference>
<comment type="caution">
    <text evidence="16">The sequence shown here is derived from an EMBL/GenBank/DDBJ whole genome shotgun (WGS) entry which is preliminary data.</text>
</comment>
<keyword evidence="7" id="KW-0325">Glycoprotein</keyword>
<sequence>MYNQIWLLLTAIIYWALADEVSSPQLSQSVEVDLLQSMGDSHVIVTIETPSNDPKTLISIPSIGTLTAELISSSDGELVVPKESIHPQSGFTEISRTIEMSGSLPDSPTEGGGSISKYSSTSASQVSSKSTSFNCIDESPQISSSVLDNGKTHPEKTHPNKIKHTKEDNQTPSPVPIEGTVRNKSVDLLDSSAEAAGELNETHFLSFEEWKKVKGATNDSPYDHQQLLANRPHEAVIDNSIGEEMEIDFSNFFSSSSEEPEGRIYKDKFNYASFDCAATIVKTNSEAKGATSILFENKDSYLLNPCSARNKFVIIELCQDILVDSFVIANFEFFSSTFKKLQISVSESFPGSDWKVLGQFHSKDIRDYQTFNITNPMIWAKFLRLEILEHYGNEYYCPLSLLRVHGRTMMQEYKQEELKAKQIQKQEQENVVKNQQDQDIKQAIDNSILEEQYNQQKEQNCDNDFENPITKDICIENLNSSTDISAALKEFKFDECSVTLPQLKFEQVLQDYNKNQKCDPVSILRSSTLPSSTPQSAGTQESIYKNIMKRLATLESNATLSILYIEEQSKLLSNAFQSLEKKHSVKLENLLLGFNSTVTSEIESFKEILIYFKRQTRDLFQQQQLEHQHMLSSSLLRLENLESDLKLQKIFGFINGFLLFCILLYIVITRDISLDVIEESKVFRVLSREQGVLGSTLNNSSNESLAKLSTSTANISTVANDSIEADNKSSISNNNYYENIIETPLTPRDTDDDYDEIEYDE</sequence>
<dbReference type="InterPro" id="IPR045120">
    <property type="entry name" value="Suco/Slp1-like"/>
</dbReference>
<comment type="subcellular location">
    <subcellularLocation>
        <location evidence="1">Endoplasmic reticulum membrane</location>
        <topology evidence="1">Single-pass type I membrane protein</topology>
    </subcellularLocation>
</comment>
<keyword evidence="4" id="KW-0256">Endoplasmic reticulum</keyword>